<dbReference type="PANTHER" id="PTHR37813">
    <property type="entry name" value="FELS-2 PROPHAGE PROTEIN"/>
    <property type="match status" value="1"/>
</dbReference>
<dbReference type="PANTHER" id="PTHR37813:SF1">
    <property type="entry name" value="FELS-2 PROPHAGE PROTEIN"/>
    <property type="match status" value="1"/>
</dbReference>
<proteinExistence type="predicted"/>
<dbReference type="InterPro" id="IPR010090">
    <property type="entry name" value="Phage_tape_meas"/>
</dbReference>
<protein>
    <submittedName>
        <fullName evidence="5">Phage tail tape measure protein</fullName>
    </submittedName>
</protein>
<dbReference type="SUPFAM" id="SSF48371">
    <property type="entry name" value="ARM repeat"/>
    <property type="match status" value="1"/>
</dbReference>
<dbReference type="Gene3D" id="1.20.120.20">
    <property type="entry name" value="Apolipoprotein"/>
    <property type="match status" value="1"/>
</dbReference>
<gene>
    <name evidence="5" type="ORF">ABGF40_02315</name>
</gene>
<keyword evidence="1" id="KW-1188">Viral release from host cell</keyword>
<evidence type="ECO:0000259" key="4">
    <source>
        <dbReference type="Pfam" id="PF10145"/>
    </source>
</evidence>
<evidence type="ECO:0000256" key="3">
    <source>
        <dbReference type="SAM" id="Phobius"/>
    </source>
</evidence>
<dbReference type="EMBL" id="JBFNFH010000003">
    <property type="protein sequence ID" value="MFM1524499.1"/>
    <property type="molecule type" value="Genomic_DNA"/>
</dbReference>
<comment type="caution">
    <text evidence="5">The sequence shown here is derived from an EMBL/GenBank/DDBJ whole genome shotgun (WGS) entry which is preliminary data.</text>
</comment>
<keyword evidence="3" id="KW-0472">Membrane</keyword>
<evidence type="ECO:0000313" key="6">
    <source>
        <dbReference type="Proteomes" id="UP001629536"/>
    </source>
</evidence>
<dbReference type="Pfam" id="PF10145">
    <property type="entry name" value="PhageMin_Tail"/>
    <property type="match status" value="1"/>
</dbReference>
<feature type="transmembrane region" description="Helical" evidence="3">
    <location>
        <begin position="524"/>
        <end position="545"/>
    </location>
</feature>
<organism evidence="5 6">
    <name type="scientific">Helcococcus bovis</name>
    <dbReference type="NCBI Taxonomy" id="3153252"/>
    <lineage>
        <taxon>Bacteria</taxon>
        <taxon>Bacillati</taxon>
        <taxon>Bacillota</taxon>
        <taxon>Tissierellia</taxon>
        <taxon>Tissierellales</taxon>
        <taxon>Peptoniphilaceae</taxon>
        <taxon>Helcococcus</taxon>
    </lineage>
</organism>
<keyword evidence="3" id="KW-1133">Transmembrane helix</keyword>
<feature type="transmembrane region" description="Helical" evidence="3">
    <location>
        <begin position="576"/>
        <end position="597"/>
    </location>
</feature>
<feature type="domain" description="Phage tail tape measure protein" evidence="4">
    <location>
        <begin position="256"/>
        <end position="428"/>
    </location>
</feature>
<reference evidence="5 6" key="1">
    <citation type="journal article" date="2024" name="Front. Microbiol.">
        <title>Pangenomic and biochemical analyses of Helcococcus ovis reveal widespread tetracycline resistance and a novel bacterial species, Helcococcus bovis.</title>
        <authorList>
            <person name="Cunha F."/>
            <person name="Zhai Y."/>
            <person name="Casaro S."/>
            <person name="Jones K.L."/>
            <person name="Hernandez M."/>
            <person name="Bisinotto R.S."/>
            <person name="Kariyawasam S."/>
            <person name="Brown M.B."/>
            <person name="Phillips A."/>
            <person name="Jeong K.C."/>
            <person name="Galvao K.N."/>
        </authorList>
    </citation>
    <scope>NUCLEOTIDE SEQUENCE [LARGE SCALE GENOMIC DNA]</scope>
    <source>
        <strain evidence="5 6">KG197</strain>
    </source>
</reference>
<evidence type="ECO:0000256" key="2">
    <source>
        <dbReference type="SAM" id="MobiDB-lite"/>
    </source>
</evidence>
<feature type="compositionally biased region" description="Basic and acidic residues" evidence="2">
    <location>
        <begin position="133"/>
        <end position="142"/>
    </location>
</feature>
<feature type="region of interest" description="Disordered" evidence="2">
    <location>
        <begin position="116"/>
        <end position="142"/>
    </location>
</feature>
<evidence type="ECO:0000313" key="5">
    <source>
        <dbReference type="EMBL" id="MFM1524499.1"/>
    </source>
</evidence>
<keyword evidence="3" id="KW-0812">Transmembrane</keyword>
<keyword evidence="6" id="KW-1185">Reference proteome</keyword>
<name>A0ABW9F4Y2_9FIRM</name>
<dbReference type="NCBIfam" id="TIGR01760">
    <property type="entry name" value="tape_meas_TP901"/>
    <property type="match status" value="2"/>
</dbReference>
<feature type="compositionally biased region" description="Basic and acidic residues" evidence="2">
    <location>
        <begin position="116"/>
        <end position="126"/>
    </location>
</feature>
<sequence>MAGKIKGITIEIDGNTSKLSDKLKDVESKSKDTNKSLKDIEKSLKFHPGNTELVSQQQRKLKEAIENTKEKLNILKDADVKAKEQLANGKLGQDAYDELQREIIATEGALSSYNTRLDKSQKEQESLKTNTEALKDKLEESGKTTDDLADLMGDKFVDSLEKGEGSSKEVKKAIDKLSESMDEGSNEVEGMIQSFTEFNSVIEVFSKVKDAAVAVFSKISEAWKEIDDGLDTIVSKTGASGEALDSMNNEFKDIYSSMAVDAKSVGDAIGEVNTQFGFQGDELENASKILLKYSEINGVDVTNSTQLAKKAMDQFNLSNKDLSMVLDSVTKAGQDTGVSVDSLFDKVTAGAPTLTNLGLSFEESVVLLSRFEQGGLDSSKMLGFMTKAQAVAAKDGKSLTTVLEEFSNKAKTSTDKTKLLEEANRLFGTKGGAVMLKAIQEGKLGLEDLSKVVENSAGSVSSTYENMQDPADKFTIAQNNLKLALAEVGTTIQESLAPAINFVVDIIQKLVEWFTSLDENTKTIIVTVTGLVAVITSIILVVGLISSALTTLGPIIASVKAAFIGFGTSLSSLFTFVAANPIVLIIAAIVAAIVLIIKNWDAVKEKTIEVWNSIVEFLNPIISGIKDFIINVFNGIKDVITSIFNGIKIIITSVFEGIKTGITIYINAIKTIITSVFNIIKTIVTSIWNGIKLVITSVLEGIKIGVTAYVNTIKNVITSVFNIVKSIVSNIWNSIKSIITIVLEGIKTGVTTAINSVKNIITNVFNGIKRTVSTIWNGIKTAITTPITAAKDAVKRIIDAIKGLFNFKFKWPKIPKPHFRLQGSLNPIRWVKEGLPKLNIDWYQKGGIFDKPSIIGVGERGSEAVVPTNKLDKFFDDALNRVNISREKTNAEGIIINIEKLEVRKESDIEKIALELYKLTKRNERGLSGV</sequence>
<dbReference type="InterPro" id="IPR016024">
    <property type="entry name" value="ARM-type_fold"/>
</dbReference>
<accession>A0ABW9F4Y2</accession>
<dbReference type="RefSeq" id="WP_408126297.1">
    <property type="nucleotide sequence ID" value="NZ_JBFNFH010000003.1"/>
</dbReference>
<feature type="transmembrane region" description="Helical" evidence="3">
    <location>
        <begin position="552"/>
        <end position="570"/>
    </location>
</feature>
<evidence type="ECO:0000256" key="1">
    <source>
        <dbReference type="ARBA" id="ARBA00022612"/>
    </source>
</evidence>
<dbReference type="Proteomes" id="UP001629536">
    <property type="component" value="Unassembled WGS sequence"/>
</dbReference>